<name>A0A7J7KHI3_BUGNE</name>
<proteinExistence type="predicted"/>
<reference evidence="2" key="1">
    <citation type="submission" date="2020-06" db="EMBL/GenBank/DDBJ databases">
        <title>Draft genome of Bugula neritina, a colonial animal packing powerful symbionts and potential medicines.</title>
        <authorList>
            <person name="Rayko M."/>
        </authorList>
    </citation>
    <scope>NUCLEOTIDE SEQUENCE [LARGE SCALE GENOMIC DNA]</scope>
    <source>
        <strain evidence="2">Kwan_BN1</strain>
    </source>
</reference>
<organism evidence="2 3">
    <name type="scientific">Bugula neritina</name>
    <name type="common">Brown bryozoan</name>
    <name type="synonym">Sertularia neritina</name>
    <dbReference type="NCBI Taxonomy" id="10212"/>
    <lineage>
        <taxon>Eukaryota</taxon>
        <taxon>Metazoa</taxon>
        <taxon>Spiralia</taxon>
        <taxon>Lophotrochozoa</taxon>
        <taxon>Bryozoa</taxon>
        <taxon>Gymnolaemata</taxon>
        <taxon>Cheilostomatida</taxon>
        <taxon>Flustrina</taxon>
        <taxon>Buguloidea</taxon>
        <taxon>Bugulidae</taxon>
        <taxon>Bugula</taxon>
    </lineage>
</organism>
<evidence type="ECO:0000256" key="1">
    <source>
        <dbReference type="ARBA" id="ARBA00022729"/>
    </source>
</evidence>
<keyword evidence="1" id="KW-0732">Signal</keyword>
<evidence type="ECO:0000313" key="3">
    <source>
        <dbReference type="Proteomes" id="UP000593567"/>
    </source>
</evidence>
<dbReference type="InterPro" id="IPR052387">
    <property type="entry name" value="Fibrocystin"/>
</dbReference>
<gene>
    <name evidence="2" type="ORF">EB796_004352</name>
</gene>
<dbReference type="PANTHER" id="PTHR46769">
    <property type="entry name" value="POLYCYSTIC KIDNEY AND HEPATIC DISEASE 1 (AUTOSOMAL RECESSIVE)-LIKE 1"/>
    <property type="match status" value="1"/>
</dbReference>
<sequence>MSLSNFFTSTDVTFANFGVKCNSKRDYIISTSPSNEDGQHPIETSDINLINVEEDSKLFFHRPNVGKINSADCVDMDCDAKKKCMVKDLDGTFLEIGSGGAALPQSEWEWNGDPRRGLGDYRIPKTLLTTLDGARIAVDDIAPNKGVIGNKDCEWMDSWTAYKCDQGANYEMLIIESMDSDTETRRLSPVAILGKNIAS</sequence>
<dbReference type="Proteomes" id="UP000593567">
    <property type="component" value="Unassembled WGS sequence"/>
</dbReference>
<keyword evidence="3" id="KW-1185">Reference proteome</keyword>
<dbReference type="OrthoDB" id="120976at2759"/>
<accession>A0A7J7KHI3</accession>
<dbReference type="EMBL" id="VXIV02000587">
    <property type="protein sequence ID" value="KAF6037344.1"/>
    <property type="molecule type" value="Genomic_DNA"/>
</dbReference>
<protein>
    <submittedName>
        <fullName evidence="2">PKHD1L1</fullName>
    </submittedName>
</protein>
<dbReference type="AlphaFoldDB" id="A0A7J7KHI3"/>
<comment type="caution">
    <text evidence="2">The sequence shown here is derived from an EMBL/GenBank/DDBJ whole genome shotgun (WGS) entry which is preliminary data.</text>
</comment>
<evidence type="ECO:0000313" key="2">
    <source>
        <dbReference type="EMBL" id="KAF6037344.1"/>
    </source>
</evidence>
<dbReference type="PANTHER" id="PTHR46769:SF2">
    <property type="entry name" value="FIBROCYSTIN-L ISOFORM 2 PRECURSOR-RELATED"/>
    <property type="match status" value="1"/>
</dbReference>